<comment type="caution">
    <text evidence="1">The sequence shown here is derived from an EMBL/GenBank/DDBJ whole genome shotgun (WGS) entry which is preliminary data.</text>
</comment>
<reference evidence="1 2" key="1">
    <citation type="journal article" date="2006" name="Science">
        <title>The genome of black cottonwood, Populus trichocarpa (Torr. &amp; Gray).</title>
        <authorList>
            <person name="Tuskan G.A."/>
            <person name="Difazio S."/>
            <person name="Jansson S."/>
            <person name="Bohlmann J."/>
            <person name="Grigoriev I."/>
            <person name="Hellsten U."/>
            <person name="Putnam N."/>
            <person name="Ralph S."/>
            <person name="Rombauts S."/>
            <person name="Salamov A."/>
            <person name="Schein J."/>
            <person name="Sterck L."/>
            <person name="Aerts A."/>
            <person name="Bhalerao R.R."/>
            <person name="Bhalerao R.P."/>
            <person name="Blaudez D."/>
            <person name="Boerjan W."/>
            <person name="Brun A."/>
            <person name="Brunner A."/>
            <person name="Busov V."/>
            <person name="Campbell M."/>
            <person name="Carlson J."/>
            <person name="Chalot M."/>
            <person name="Chapman J."/>
            <person name="Chen G.L."/>
            <person name="Cooper D."/>
            <person name="Coutinho P.M."/>
            <person name="Couturier J."/>
            <person name="Covert S."/>
            <person name="Cronk Q."/>
            <person name="Cunningham R."/>
            <person name="Davis J."/>
            <person name="Degroeve S."/>
            <person name="Dejardin A."/>
            <person name="Depamphilis C."/>
            <person name="Detter J."/>
            <person name="Dirks B."/>
            <person name="Dubchak I."/>
            <person name="Duplessis S."/>
            <person name="Ehlting J."/>
            <person name="Ellis B."/>
            <person name="Gendler K."/>
            <person name="Goodstein D."/>
            <person name="Gribskov M."/>
            <person name="Grimwood J."/>
            <person name="Groover A."/>
            <person name="Gunter L."/>
            <person name="Hamberger B."/>
            <person name="Heinze B."/>
            <person name="Helariutta Y."/>
            <person name="Henrissat B."/>
            <person name="Holligan D."/>
            <person name="Holt R."/>
            <person name="Huang W."/>
            <person name="Islam-Faridi N."/>
            <person name="Jones S."/>
            <person name="Jones-Rhoades M."/>
            <person name="Jorgensen R."/>
            <person name="Joshi C."/>
            <person name="Kangasjarvi J."/>
            <person name="Karlsson J."/>
            <person name="Kelleher C."/>
            <person name="Kirkpatrick R."/>
            <person name="Kirst M."/>
            <person name="Kohler A."/>
            <person name="Kalluri U."/>
            <person name="Larimer F."/>
            <person name="Leebens-Mack J."/>
            <person name="Leple J.C."/>
            <person name="Locascio P."/>
            <person name="Lou Y."/>
            <person name="Lucas S."/>
            <person name="Martin F."/>
            <person name="Montanini B."/>
            <person name="Napoli C."/>
            <person name="Nelson D.R."/>
            <person name="Nelson C."/>
            <person name="Nieminen K."/>
            <person name="Nilsson O."/>
            <person name="Pereda V."/>
            <person name="Peter G."/>
            <person name="Philippe R."/>
            <person name="Pilate G."/>
            <person name="Poliakov A."/>
            <person name="Razumovskaya J."/>
            <person name="Richardson P."/>
            <person name="Rinaldi C."/>
            <person name="Ritland K."/>
            <person name="Rouze P."/>
            <person name="Ryaboy D."/>
            <person name="Schmutz J."/>
            <person name="Schrader J."/>
            <person name="Segerman B."/>
            <person name="Shin H."/>
            <person name="Siddiqui A."/>
            <person name="Sterky F."/>
            <person name="Terry A."/>
            <person name="Tsai C.J."/>
            <person name="Uberbacher E."/>
            <person name="Unneberg P."/>
            <person name="Vahala J."/>
            <person name="Wall K."/>
            <person name="Wessler S."/>
            <person name="Yang G."/>
            <person name="Yin T."/>
            <person name="Douglas C."/>
            <person name="Marra M."/>
            <person name="Sandberg G."/>
            <person name="Van de Peer Y."/>
            <person name="Rokhsar D."/>
        </authorList>
    </citation>
    <scope>NUCLEOTIDE SEQUENCE [LARGE SCALE GENOMIC DNA]</scope>
    <source>
        <strain evidence="2">cv. Nisqually</strain>
    </source>
</reference>
<dbReference type="Proteomes" id="UP000006729">
    <property type="component" value="Chromosome 7"/>
</dbReference>
<keyword evidence="2" id="KW-1185">Reference proteome</keyword>
<accession>A0ACC0SR92</accession>
<protein>
    <submittedName>
        <fullName evidence="1">Uncharacterized protein</fullName>
    </submittedName>
</protein>
<name>A0ACC0SR92_POPTR</name>
<dbReference type="EMBL" id="CM009296">
    <property type="protein sequence ID" value="KAI9391739.1"/>
    <property type="molecule type" value="Genomic_DNA"/>
</dbReference>
<sequence>MFVVAVADPKGMQDLLYSIPGTDVEIISPLKGENLSTQQLYMKIITGQ</sequence>
<organism evidence="1 2">
    <name type="scientific">Populus trichocarpa</name>
    <name type="common">Western balsam poplar</name>
    <name type="synonym">Populus balsamifera subsp. trichocarpa</name>
    <dbReference type="NCBI Taxonomy" id="3694"/>
    <lineage>
        <taxon>Eukaryota</taxon>
        <taxon>Viridiplantae</taxon>
        <taxon>Streptophyta</taxon>
        <taxon>Embryophyta</taxon>
        <taxon>Tracheophyta</taxon>
        <taxon>Spermatophyta</taxon>
        <taxon>Magnoliopsida</taxon>
        <taxon>eudicotyledons</taxon>
        <taxon>Gunneridae</taxon>
        <taxon>Pentapetalae</taxon>
        <taxon>rosids</taxon>
        <taxon>fabids</taxon>
        <taxon>Malpighiales</taxon>
        <taxon>Salicaceae</taxon>
        <taxon>Saliceae</taxon>
        <taxon>Populus</taxon>
    </lineage>
</organism>
<proteinExistence type="predicted"/>
<evidence type="ECO:0000313" key="1">
    <source>
        <dbReference type="EMBL" id="KAI9391739.1"/>
    </source>
</evidence>
<evidence type="ECO:0000313" key="2">
    <source>
        <dbReference type="Proteomes" id="UP000006729"/>
    </source>
</evidence>
<gene>
    <name evidence="1" type="ORF">POPTR_007G132501v4</name>
</gene>